<feature type="compositionally biased region" description="Basic and acidic residues" evidence="1">
    <location>
        <begin position="226"/>
        <end position="279"/>
    </location>
</feature>
<dbReference type="GO" id="GO:0005737">
    <property type="term" value="C:cytoplasm"/>
    <property type="evidence" value="ECO:0007669"/>
    <property type="project" value="TreeGrafter"/>
</dbReference>
<dbReference type="Pfam" id="PF03099">
    <property type="entry name" value="BPL_LplA_LipB"/>
    <property type="match status" value="1"/>
</dbReference>
<organism evidence="3 4">
    <name type="scientific">Rhamnusium bicolor</name>
    <dbReference type="NCBI Taxonomy" id="1586634"/>
    <lineage>
        <taxon>Eukaryota</taxon>
        <taxon>Metazoa</taxon>
        <taxon>Ecdysozoa</taxon>
        <taxon>Arthropoda</taxon>
        <taxon>Hexapoda</taxon>
        <taxon>Insecta</taxon>
        <taxon>Pterygota</taxon>
        <taxon>Neoptera</taxon>
        <taxon>Endopterygota</taxon>
        <taxon>Coleoptera</taxon>
        <taxon>Polyphaga</taxon>
        <taxon>Cucujiformia</taxon>
        <taxon>Chrysomeloidea</taxon>
        <taxon>Cerambycidae</taxon>
        <taxon>Lepturinae</taxon>
        <taxon>Rhagiini</taxon>
        <taxon>Rhamnusium</taxon>
    </lineage>
</organism>
<feature type="compositionally biased region" description="Basic and acidic residues" evidence="1">
    <location>
        <begin position="345"/>
        <end position="392"/>
    </location>
</feature>
<dbReference type="PANTHER" id="PTHR12835">
    <property type="entry name" value="BIOTIN PROTEIN LIGASE"/>
    <property type="match status" value="1"/>
</dbReference>
<dbReference type="Proteomes" id="UP001162156">
    <property type="component" value="Unassembled WGS sequence"/>
</dbReference>
<evidence type="ECO:0000313" key="3">
    <source>
        <dbReference type="EMBL" id="KAJ8939503.1"/>
    </source>
</evidence>
<dbReference type="InterPro" id="IPR003142">
    <property type="entry name" value="BPL_C"/>
</dbReference>
<gene>
    <name evidence="3" type="ORF">NQ314_011118</name>
</gene>
<feature type="compositionally biased region" description="Basic and acidic residues" evidence="1">
    <location>
        <begin position="404"/>
        <end position="426"/>
    </location>
</feature>
<dbReference type="PANTHER" id="PTHR12835:SF5">
    <property type="entry name" value="BIOTIN--PROTEIN LIGASE"/>
    <property type="match status" value="1"/>
</dbReference>
<reference evidence="3" key="1">
    <citation type="journal article" date="2023" name="Insect Mol. Biol.">
        <title>Genome sequencing provides insights into the evolution of gene families encoding plant cell wall-degrading enzymes in longhorned beetles.</title>
        <authorList>
            <person name="Shin N.R."/>
            <person name="Okamura Y."/>
            <person name="Kirsch R."/>
            <person name="Pauchet Y."/>
        </authorList>
    </citation>
    <scope>NUCLEOTIDE SEQUENCE</scope>
    <source>
        <strain evidence="3">RBIC_L_NR</strain>
    </source>
</reference>
<dbReference type="GO" id="GO:0004077">
    <property type="term" value="F:biotin--[biotin carboxyl-carrier protein] ligase activity"/>
    <property type="evidence" value="ECO:0007669"/>
    <property type="project" value="TreeGrafter"/>
</dbReference>
<feature type="domain" description="BPL/LPL catalytic" evidence="2">
    <location>
        <begin position="698"/>
        <end position="899"/>
    </location>
</feature>
<protein>
    <recommendedName>
        <fullName evidence="2">BPL/LPL catalytic domain-containing protein</fullName>
    </recommendedName>
</protein>
<dbReference type="SUPFAM" id="SSF55681">
    <property type="entry name" value="Class II aaRS and biotin synthetases"/>
    <property type="match status" value="1"/>
</dbReference>
<keyword evidence="4" id="KW-1185">Reference proteome</keyword>
<dbReference type="Pfam" id="PF02237">
    <property type="entry name" value="BPL_C"/>
    <property type="match status" value="1"/>
</dbReference>
<evidence type="ECO:0000256" key="1">
    <source>
        <dbReference type="SAM" id="MobiDB-lite"/>
    </source>
</evidence>
<feature type="region of interest" description="Disordered" evidence="1">
    <location>
        <begin position="580"/>
        <end position="604"/>
    </location>
</feature>
<dbReference type="AlphaFoldDB" id="A0AAV8XLJ5"/>
<feature type="region of interest" description="Disordered" evidence="1">
    <location>
        <begin position="176"/>
        <end position="435"/>
    </location>
</feature>
<feature type="compositionally biased region" description="Basic and acidic residues" evidence="1">
    <location>
        <begin position="183"/>
        <end position="210"/>
    </location>
</feature>
<feature type="compositionally biased region" description="Basic and acidic residues" evidence="1">
    <location>
        <begin position="288"/>
        <end position="321"/>
    </location>
</feature>
<dbReference type="InterPro" id="IPR045864">
    <property type="entry name" value="aa-tRNA-synth_II/BPL/LPL"/>
</dbReference>
<evidence type="ECO:0000313" key="4">
    <source>
        <dbReference type="Proteomes" id="UP001162156"/>
    </source>
</evidence>
<name>A0AAV8XLJ5_9CUCU</name>
<sequence>MFFTIFYMYATVMQWWRLGSLKNKLNGTLNSQNALLVCNESVIFETKKSRSFENLLFRSEDRVGCTIVPKVENFGELIAWKVTDHFEAILKTDIDKLTKLVHCYSQSAVDINHELKLLRIETVDIEGSATRIKYDRRYSLESTLKYSHAPVYWKKFVESLKETYSKIRDTTTPKITIENGATKPDDIKKVPVSEVKPIKKDSKKSEDKNTLEVGASDYRRHKSSDHKRDKSSDKYAKTDLQKSEKETSKNKDEHKISRTDKEVKAKDVNGGKDAKDDKEKHRHHHRKDKDEEARKDSKEEKDGMKLVKDHSDMKKGKDVKVREHHHQKESKDEIHKVKEHHQHKKDKETSQLKAKSKNDLEQPSKSSDKRTEEKSKETKILNKRSTSSEKKLVKSVAVCEEADNDLKEKEPNKSEKSRSQLQDNERNGGVLDSNGHFESNGSIFTKYKGVKPPNILVYADSPVAKDNVKAALSTILNKEKYIVYDLPTNPNQMAWNGSTVLVVVCGTVSPDMTSHLLQYLLSGGQLLCLCSDLLYSVLHTFTTAEVREHELVRFTYGKWKQVKMMHHIFCYQASPAKKQFSKDSDHSNQSSGNGSSPIAPRTPSTVEIQHNGKEYTIQVQVLGTEETWQTPSLLLANVKGGEGRAIFSQVHLEINPNQYEDDENKFAALKDSDQARMEILRDILSNHLEVDCTNVSDVTYTPAYFLGRHDALETEHIGRLVIYCDVLASSQLILNKTLTHGIVVIPRQQTKGIGRSNNVWLSPIGSANFSMQLHIPVSSPLGKVLPLVQHLVMVGIVHSIRKSKGCQDLNIGIKWPNDLYANGNIKIGGILANSSVIGTMAVINIGAGVNLDNANPTLCLNDLIRTSNIDKGTSIKIISYEAYFAAVFNEVEKLINEFQGGNMDYINCNITVTTKDGEKQKVRITGIDDVGFLKVRSEDGAIITVQPDGNTFDMLKGLISPRAL</sequence>
<dbReference type="PROSITE" id="PS51733">
    <property type="entry name" value="BPL_LPL_CATALYTIC"/>
    <property type="match status" value="1"/>
</dbReference>
<comment type="caution">
    <text evidence="3">The sequence shown here is derived from an EMBL/GenBank/DDBJ whole genome shotgun (WGS) entry which is preliminary data.</text>
</comment>
<dbReference type="InterPro" id="IPR004143">
    <property type="entry name" value="BPL_LPL_catalytic"/>
</dbReference>
<accession>A0AAV8XLJ5</accession>
<dbReference type="Gene3D" id="3.30.930.10">
    <property type="entry name" value="Bira Bifunctional Protein, Domain 2"/>
    <property type="match status" value="1"/>
</dbReference>
<proteinExistence type="predicted"/>
<dbReference type="EMBL" id="JANEYF010003076">
    <property type="protein sequence ID" value="KAJ8939503.1"/>
    <property type="molecule type" value="Genomic_DNA"/>
</dbReference>
<evidence type="ECO:0000259" key="2">
    <source>
        <dbReference type="PROSITE" id="PS51733"/>
    </source>
</evidence>
<feature type="compositionally biased region" description="Polar residues" evidence="1">
    <location>
        <begin position="587"/>
        <end position="604"/>
    </location>
</feature>